<dbReference type="EMBL" id="UASO01000004">
    <property type="protein sequence ID" value="SQC20381.1"/>
    <property type="molecule type" value="Genomic_DNA"/>
</dbReference>
<sequence length="308" mass="33575">MAIVTPALVKSLFVSFNKAFQDGLKVADSDYTKIATVIKSTTATNIYAWLGQFPQMREWVGARIIKDMKTDGYGITNKLYEATVGVPRTAIEDDSVGVYLPVMTEAGRSAGGYPDEHIFALLKAGETSLCYDGQNFFDTEHPVAANVDGTGAITPVSNLLTPASGDPASPAPWYLMCTKRALKPLIFQERIKPDLKAKTSDDTSDHVFMNDEFLYGVRARSAVGFGFWQFCVKSTKPLTAENYQEAYTLLRNMVADGGRPLNIKGDLLVVPPTLAEAARKIVGVATINGGEDNPNYKLSDILDTAWLI</sequence>
<evidence type="ECO:0000313" key="2">
    <source>
        <dbReference type="EMBL" id="SQC20381.1"/>
    </source>
</evidence>
<evidence type="ECO:0000259" key="1">
    <source>
        <dbReference type="Pfam" id="PF10124"/>
    </source>
</evidence>
<dbReference type="InterPro" id="IPR018774">
    <property type="entry name" value="Phage_Mu_GpT"/>
</dbReference>
<organism evidence="2 3">
    <name type="scientific">Klebsiella pneumoniae</name>
    <dbReference type="NCBI Taxonomy" id="573"/>
    <lineage>
        <taxon>Bacteria</taxon>
        <taxon>Pseudomonadati</taxon>
        <taxon>Pseudomonadota</taxon>
        <taxon>Gammaproteobacteria</taxon>
        <taxon>Enterobacterales</taxon>
        <taxon>Enterobacteriaceae</taxon>
        <taxon>Klebsiella/Raoultella group</taxon>
        <taxon>Klebsiella</taxon>
        <taxon>Klebsiella pneumoniae complex</taxon>
    </lineage>
</organism>
<dbReference type="Pfam" id="PF10124">
    <property type="entry name" value="Mu-like_gpT"/>
    <property type="match status" value="1"/>
</dbReference>
<gene>
    <name evidence="2" type="ORF">NCTC9645_01557</name>
</gene>
<feature type="domain" description="Bacteriophage Mu GpT" evidence="1">
    <location>
        <begin position="10"/>
        <end position="307"/>
    </location>
</feature>
<proteinExistence type="predicted"/>
<dbReference type="AlphaFoldDB" id="A0A2X3D7C7"/>
<name>A0A2X3D7C7_KLEPN</name>
<evidence type="ECO:0000313" key="3">
    <source>
        <dbReference type="Proteomes" id="UP000250675"/>
    </source>
</evidence>
<protein>
    <submittedName>
        <fullName evidence="2">Mu-like prophage major head subunit gpT</fullName>
    </submittedName>
</protein>
<dbReference type="Proteomes" id="UP000250675">
    <property type="component" value="Unassembled WGS sequence"/>
</dbReference>
<accession>A0A2X3D7C7</accession>
<reference evidence="2 3" key="1">
    <citation type="submission" date="2018-06" db="EMBL/GenBank/DDBJ databases">
        <authorList>
            <consortium name="Pathogen Informatics"/>
            <person name="Doyle S."/>
        </authorList>
    </citation>
    <scope>NUCLEOTIDE SEQUENCE [LARGE SCALE GENOMIC DNA]</scope>
    <source>
        <strain evidence="2 3">NCTC9645</strain>
    </source>
</reference>